<dbReference type="OrthoDB" id="3037908at2759"/>
<evidence type="ECO:0000256" key="3">
    <source>
        <dbReference type="ARBA" id="ARBA00023015"/>
    </source>
</evidence>
<dbReference type="Proteomes" id="UP001146351">
    <property type="component" value="Unassembled WGS sequence"/>
</dbReference>
<reference evidence="9" key="2">
    <citation type="journal article" date="2023" name="IMA Fungus">
        <title>Comparative genomic study of the Penicillium genus elucidates a diverse pangenome and 15 lateral gene transfer events.</title>
        <authorList>
            <person name="Petersen C."/>
            <person name="Sorensen T."/>
            <person name="Nielsen M.R."/>
            <person name="Sondergaard T.E."/>
            <person name="Sorensen J.L."/>
            <person name="Fitzpatrick D.A."/>
            <person name="Frisvad J.C."/>
            <person name="Nielsen K.L."/>
        </authorList>
    </citation>
    <scope>NUCLEOTIDE SEQUENCE</scope>
    <source>
        <strain evidence="9">IBT 21917</strain>
    </source>
</reference>
<dbReference type="CDD" id="cd12148">
    <property type="entry name" value="fungal_TF_MHR"/>
    <property type="match status" value="1"/>
</dbReference>
<dbReference type="AlphaFoldDB" id="A0A9W9LVY5"/>
<protein>
    <submittedName>
        <fullName evidence="9">Fungal-specific transcription factor domain-containing protein</fullName>
    </submittedName>
</protein>
<dbReference type="Pfam" id="PF04082">
    <property type="entry name" value="Fungal_trans"/>
    <property type="match status" value="1"/>
</dbReference>
<comment type="subcellular location">
    <subcellularLocation>
        <location evidence="1">Nucleus</location>
    </subcellularLocation>
</comment>
<evidence type="ECO:0000256" key="4">
    <source>
        <dbReference type="ARBA" id="ARBA00023125"/>
    </source>
</evidence>
<keyword evidence="5" id="KW-0804">Transcription</keyword>
<keyword evidence="3" id="KW-0805">Transcription regulation</keyword>
<dbReference type="GO" id="GO:0003677">
    <property type="term" value="F:DNA binding"/>
    <property type="evidence" value="ECO:0007669"/>
    <property type="project" value="UniProtKB-KW"/>
</dbReference>
<dbReference type="GO" id="GO:0008270">
    <property type="term" value="F:zinc ion binding"/>
    <property type="evidence" value="ECO:0007669"/>
    <property type="project" value="InterPro"/>
</dbReference>
<evidence type="ECO:0000313" key="10">
    <source>
        <dbReference type="Proteomes" id="UP001146351"/>
    </source>
</evidence>
<dbReference type="PROSITE" id="PS00463">
    <property type="entry name" value="ZN2_CY6_FUNGAL_1"/>
    <property type="match status" value="1"/>
</dbReference>
<gene>
    <name evidence="9" type="ORF">N7492_003173</name>
</gene>
<evidence type="ECO:0000256" key="1">
    <source>
        <dbReference type="ARBA" id="ARBA00004123"/>
    </source>
</evidence>
<dbReference type="CDD" id="cd00067">
    <property type="entry name" value="GAL4"/>
    <property type="match status" value="1"/>
</dbReference>
<comment type="caution">
    <text evidence="9">The sequence shown here is derived from an EMBL/GenBank/DDBJ whole genome shotgun (WGS) entry which is preliminary data.</text>
</comment>
<organism evidence="9 10">
    <name type="scientific">Penicillium capsulatum</name>
    <dbReference type="NCBI Taxonomy" id="69766"/>
    <lineage>
        <taxon>Eukaryota</taxon>
        <taxon>Fungi</taxon>
        <taxon>Dikarya</taxon>
        <taxon>Ascomycota</taxon>
        <taxon>Pezizomycotina</taxon>
        <taxon>Eurotiomycetes</taxon>
        <taxon>Eurotiomycetidae</taxon>
        <taxon>Eurotiales</taxon>
        <taxon>Aspergillaceae</taxon>
        <taxon>Penicillium</taxon>
    </lineage>
</organism>
<feature type="domain" description="Zn(2)-C6 fungal-type" evidence="8">
    <location>
        <begin position="23"/>
        <end position="53"/>
    </location>
</feature>
<dbReference type="GO" id="GO:0005634">
    <property type="term" value="C:nucleus"/>
    <property type="evidence" value="ECO:0007669"/>
    <property type="project" value="UniProtKB-SubCell"/>
</dbReference>
<dbReference type="SUPFAM" id="SSF57701">
    <property type="entry name" value="Zn2/Cys6 DNA-binding domain"/>
    <property type="match status" value="1"/>
</dbReference>
<dbReference type="InterPro" id="IPR001138">
    <property type="entry name" value="Zn2Cys6_DnaBD"/>
</dbReference>
<keyword evidence="6" id="KW-0539">Nucleus</keyword>
<dbReference type="SMART" id="SM00906">
    <property type="entry name" value="Fungal_trans"/>
    <property type="match status" value="1"/>
</dbReference>
<evidence type="ECO:0000259" key="8">
    <source>
        <dbReference type="PROSITE" id="PS50048"/>
    </source>
</evidence>
<accession>A0A9W9LVY5</accession>
<keyword evidence="2" id="KW-0479">Metal-binding</keyword>
<feature type="compositionally biased region" description="Polar residues" evidence="7">
    <location>
        <begin position="129"/>
        <end position="138"/>
    </location>
</feature>
<dbReference type="SMART" id="SM00066">
    <property type="entry name" value="GAL4"/>
    <property type="match status" value="1"/>
</dbReference>
<evidence type="ECO:0000256" key="6">
    <source>
        <dbReference type="ARBA" id="ARBA00023242"/>
    </source>
</evidence>
<sequence length="570" mass="64531">MPPSSTQSGNSPGTHGRQRHGAACDECRRRKLRCDGQNPPCTVCRDSNVTCEFTQRGVRGPKKGHLSALKSRILHLEALLETGLPPQQPSDVLDEDDRRIASAGSEHEELISDGPGLQPNLNPVALPSQGGSELTTNPHLSGILPAELDQLYLDRVHQSIPILHKRRYLSWSKSRNKSASQQCLQYAMWTLASLLSTPSRHLAEPLYRQTKQRLEDLSAAAVDSTFSTALAQAWVLVITFEYMRTYHRQAWMSAGRAFRLVQAMRYHAIDQPSDKRGPSSPQCGDGIEVEERRRAFWMTYFLDHVISMRDDWPITLNEHVICTRLPAPDADFQSGSYQVGPYLSEAMTESILLDRSPFNECLILATICGRSLLQNQRYHISKAYGDTTLDWMEQRKWLESILMNRLEVLSKSYPAPTESYDPLLLFTNILGQATVIYFYKTMTHTTGTDAPLSEDSPEFTQYKYRALEASDRIISLGNTLRDMPLSTVHPLTPIPLFICAEFLYTEMHNEAFHSRLQTLVHIFRELQNVNNPEQSYLDLLPRSCISKTAEIFNHSMGENTPKSGSGYDRR</sequence>
<dbReference type="GO" id="GO:0000981">
    <property type="term" value="F:DNA-binding transcription factor activity, RNA polymerase II-specific"/>
    <property type="evidence" value="ECO:0007669"/>
    <property type="project" value="InterPro"/>
</dbReference>
<evidence type="ECO:0000256" key="5">
    <source>
        <dbReference type="ARBA" id="ARBA00023163"/>
    </source>
</evidence>
<dbReference type="InterPro" id="IPR050815">
    <property type="entry name" value="TF_fung"/>
</dbReference>
<evidence type="ECO:0000256" key="7">
    <source>
        <dbReference type="SAM" id="MobiDB-lite"/>
    </source>
</evidence>
<dbReference type="EMBL" id="JAPQKO010000002">
    <property type="protein sequence ID" value="KAJ5179963.1"/>
    <property type="molecule type" value="Genomic_DNA"/>
</dbReference>
<name>A0A9W9LVY5_9EURO</name>
<evidence type="ECO:0000256" key="2">
    <source>
        <dbReference type="ARBA" id="ARBA00022723"/>
    </source>
</evidence>
<dbReference type="GO" id="GO:0006351">
    <property type="term" value="P:DNA-templated transcription"/>
    <property type="evidence" value="ECO:0007669"/>
    <property type="project" value="InterPro"/>
</dbReference>
<dbReference type="Gene3D" id="4.10.240.10">
    <property type="entry name" value="Zn(2)-C6 fungal-type DNA-binding domain"/>
    <property type="match status" value="1"/>
</dbReference>
<evidence type="ECO:0000313" key="9">
    <source>
        <dbReference type="EMBL" id="KAJ5179963.1"/>
    </source>
</evidence>
<dbReference type="Pfam" id="PF00172">
    <property type="entry name" value="Zn_clus"/>
    <property type="match status" value="1"/>
</dbReference>
<dbReference type="PANTHER" id="PTHR47338">
    <property type="entry name" value="ZN(II)2CYS6 TRANSCRIPTION FACTOR (EUROFUNG)-RELATED"/>
    <property type="match status" value="1"/>
</dbReference>
<feature type="region of interest" description="Disordered" evidence="7">
    <location>
        <begin position="104"/>
        <end position="138"/>
    </location>
</feature>
<keyword evidence="10" id="KW-1185">Reference proteome</keyword>
<dbReference type="InterPro" id="IPR007219">
    <property type="entry name" value="XnlR_reg_dom"/>
</dbReference>
<keyword evidence="4" id="KW-0238">DNA-binding</keyword>
<dbReference type="InterPro" id="IPR036864">
    <property type="entry name" value="Zn2-C6_fun-type_DNA-bd_sf"/>
</dbReference>
<feature type="region of interest" description="Disordered" evidence="7">
    <location>
        <begin position="1"/>
        <end position="22"/>
    </location>
</feature>
<dbReference type="PANTHER" id="PTHR47338:SF3">
    <property type="entry name" value="C6 FINGER DOMAIN TRANSCRIPTION FACTOR DBAA-RELATED"/>
    <property type="match status" value="1"/>
</dbReference>
<proteinExistence type="predicted"/>
<dbReference type="PROSITE" id="PS50048">
    <property type="entry name" value="ZN2_CY6_FUNGAL_2"/>
    <property type="match status" value="1"/>
</dbReference>
<feature type="compositionally biased region" description="Polar residues" evidence="7">
    <location>
        <begin position="1"/>
        <end position="13"/>
    </location>
</feature>
<reference evidence="9" key="1">
    <citation type="submission" date="2022-11" db="EMBL/GenBank/DDBJ databases">
        <authorList>
            <person name="Petersen C."/>
        </authorList>
    </citation>
    <scope>NUCLEOTIDE SEQUENCE</scope>
    <source>
        <strain evidence="9">IBT 21917</strain>
    </source>
</reference>